<accession>A0A484HI82</accession>
<dbReference type="EMBL" id="CAACVI010000007">
    <property type="protein sequence ID" value="VEN73292.1"/>
    <property type="molecule type" value="Genomic_DNA"/>
</dbReference>
<evidence type="ECO:0000313" key="1">
    <source>
        <dbReference type="EMBL" id="VEN73292.1"/>
    </source>
</evidence>
<organism evidence="1">
    <name type="scientific">uncultured Desulfobacteraceae bacterium</name>
    <dbReference type="NCBI Taxonomy" id="218296"/>
    <lineage>
        <taxon>Bacteria</taxon>
        <taxon>Pseudomonadati</taxon>
        <taxon>Thermodesulfobacteriota</taxon>
        <taxon>Desulfobacteria</taxon>
        <taxon>Desulfobacterales</taxon>
        <taxon>Desulfobacteraceae</taxon>
        <taxon>environmental samples</taxon>
    </lineage>
</organism>
<name>A0A484HI82_9BACT</name>
<dbReference type="AlphaFoldDB" id="A0A484HI82"/>
<protein>
    <submittedName>
        <fullName evidence="1">Uncharacterized protein</fullName>
    </submittedName>
</protein>
<proteinExistence type="predicted"/>
<sequence>MENDVLELIQDLELEINEKNIKPHRFALFLAISKLYEKDPNRSNNFFLDDELEQAFKDAFCILSPNTSSTSAMIEYPYFHLQTSGYWYLHIIKGKENEFQDIIDFKNARFTKHRLRGLVSHASLHEKLVQFLRNEEQRELFNSELKKLYFKMRSNTTNSPTSLLSRVKEDGNSFSNPFVGYLNSLQQVGGSNENALAESQACNDYFSYLHVDHPLTQTIFDELKSDSGNHVILTGHAGDGKSTLAIDVLKKVKGMDPLKPFDEPIKPREDIEDSPISIVKDLSERKKTDDADFVKELVNHKRRFLLVSNTGTLLNLLKEHHGFLRLNESALESKVLEAISNKKGVGDLNFNGVIFKVFNLSLMDNLDLARQIFERMLAQDRWAACANKECRESCPICINVDLIHRNKARVADRVFLAYRRMYEYGGRLTLRQITEHLAYMITSGLEEADISELQKRKARPLKIEYLFFNRFFGDNGGALDPAASNMKAIREIRDQGFGDRPSPLWEHRLWLKTYGQSFAFDMSGCQDEFEQLRKDGSRNATKTTTPGITPGQAREQVRRLLYFLHGFEGEKKDYLGQYLNSPTLLNWVGWQNPSMDLGFNEKSSMERKIYHVLQEHFTGVRLPEGSMQNDRRLYITLSRRKNEVRQSAQIVLAQVDWSTATDLQLTSQESANGLQRKELALVGKETIRGIDLSLSVPFLDYVIMRHFGELGEVLQASYIERLNRYKARLQRRIGSEKNSRIMLVHLKTDHTFRRQKYGVNNGRLEVSDVL</sequence>
<reference evidence="1" key="1">
    <citation type="submission" date="2019-01" db="EMBL/GenBank/DDBJ databases">
        <authorList>
            <consortium name="Genoscope - CEA"/>
            <person name="William W."/>
        </authorList>
    </citation>
    <scope>NUCLEOTIDE SEQUENCE</scope>
    <source>
        <strain evidence="1">CR-1</strain>
    </source>
</reference>
<gene>
    <name evidence="1" type="ORF">EPICR_150007</name>
</gene>